<dbReference type="InterPro" id="IPR036282">
    <property type="entry name" value="Glutathione-S-Trfase_C_sf"/>
</dbReference>
<keyword evidence="2" id="KW-1185">Reference proteome</keyword>
<organism evidence="1 2">
    <name type="scientific">Lachancea meyersii CBS 8951</name>
    <dbReference type="NCBI Taxonomy" id="1266667"/>
    <lineage>
        <taxon>Eukaryota</taxon>
        <taxon>Fungi</taxon>
        <taxon>Dikarya</taxon>
        <taxon>Ascomycota</taxon>
        <taxon>Saccharomycotina</taxon>
        <taxon>Saccharomycetes</taxon>
        <taxon>Saccharomycetales</taxon>
        <taxon>Saccharomycetaceae</taxon>
        <taxon>Lachancea</taxon>
    </lineage>
</organism>
<evidence type="ECO:0000313" key="1">
    <source>
        <dbReference type="EMBL" id="SCU95925.1"/>
    </source>
</evidence>
<sequence>MQRFLQVPGPMKTLFNQFPLQTYGPVEKRDDALANEFNTLSYAFEGSDARQKSVNDTFKLGVYKVVQDPSTGHFLASDPWCLFTQLSLCKKNKLKLSSNENSKTATGSKTVHSHCVLELSPLASSDRFLPVLVEGYAKRHVRSAAGIYEILSQRFSGAEERMYSLLLDSVVYDCYMAKVLYELTTDQFLELYGGKTSSTAVNPWICHNHRSDLSRRNDFALRHRELVSRHSLPTVLTGRSEGIQQLLSGIDENCLRTLVQFQDLLEKSATEFFLGNTEPSFLDLKLTSYIYCLLLLPKHQMSVADFLRQDCPDLIEHAQRIIQHYH</sequence>
<dbReference type="Proteomes" id="UP000191144">
    <property type="component" value="Chromosome F"/>
</dbReference>
<reference evidence="2" key="1">
    <citation type="submission" date="2016-03" db="EMBL/GenBank/DDBJ databases">
        <authorList>
            <person name="Devillers Hugo."/>
        </authorList>
    </citation>
    <scope>NUCLEOTIDE SEQUENCE [LARGE SCALE GENOMIC DNA]</scope>
</reference>
<dbReference type="Pfam" id="PF10806">
    <property type="entry name" value="SAM35"/>
    <property type="match status" value="1"/>
</dbReference>
<dbReference type="AlphaFoldDB" id="A0A1G4JXV9"/>
<dbReference type="SUPFAM" id="SSF47616">
    <property type="entry name" value="GST C-terminal domain-like"/>
    <property type="match status" value="1"/>
</dbReference>
<proteinExistence type="predicted"/>
<evidence type="ECO:0000313" key="2">
    <source>
        <dbReference type="Proteomes" id="UP000191144"/>
    </source>
</evidence>
<dbReference type="InterPro" id="IPR021211">
    <property type="entry name" value="SAM35"/>
</dbReference>
<protein>
    <submittedName>
        <fullName evidence="1">LAME_0F14114g1_1</fullName>
    </submittedName>
</protein>
<gene>
    <name evidence="1" type="ORF">LAME_0F14114G</name>
</gene>
<accession>A0A1G4JXV9</accession>
<dbReference type="EMBL" id="LT598477">
    <property type="protein sequence ID" value="SCU95925.1"/>
    <property type="molecule type" value="Genomic_DNA"/>
</dbReference>
<dbReference type="OrthoDB" id="198787at2759"/>
<name>A0A1G4JXV9_9SACH</name>